<name>A0A061G909_THECC</name>
<dbReference type="Proteomes" id="UP000026915">
    <property type="component" value="Chromosome 3"/>
</dbReference>
<sequence length="109" mass="12699">MVGCSWHFMNCFGLIGNDDGIRFAIFLNFGTKFLQFRKQIWWRLPVGYMGLEMINVNDGLLMVYESVFCVLKRNFGPMRLCDQYRQPVPITWLIFTDQIPAQRGQPGPS</sequence>
<organism evidence="1 2">
    <name type="scientific">Theobroma cacao</name>
    <name type="common">Cacao</name>
    <name type="synonym">Cocoa</name>
    <dbReference type="NCBI Taxonomy" id="3641"/>
    <lineage>
        <taxon>Eukaryota</taxon>
        <taxon>Viridiplantae</taxon>
        <taxon>Streptophyta</taxon>
        <taxon>Embryophyta</taxon>
        <taxon>Tracheophyta</taxon>
        <taxon>Spermatophyta</taxon>
        <taxon>Magnoliopsida</taxon>
        <taxon>eudicotyledons</taxon>
        <taxon>Gunneridae</taxon>
        <taxon>Pentapetalae</taxon>
        <taxon>rosids</taxon>
        <taxon>malvids</taxon>
        <taxon>Malvales</taxon>
        <taxon>Malvaceae</taxon>
        <taxon>Byttnerioideae</taxon>
        <taxon>Theobroma</taxon>
    </lineage>
</organism>
<gene>
    <name evidence="1" type="ORF">TCM_015397</name>
</gene>
<accession>A0A061G909</accession>
<dbReference type="EMBL" id="CM001881">
    <property type="protein sequence ID" value="EOY23529.1"/>
    <property type="molecule type" value="Genomic_DNA"/>
</dbReference>
<dbReference type="HOGENOM" id="CLU_2188748_0_0_1"/>
<keyword evidence="2" id="KW-1185">Reference proteome</keyword>
<dbReference type="AlphaFoldDB" id="A0A061G909"/>
<dbReference type="InParanoid" id="A0A061G909"/>
<protein>
    <submittedName>
        <fullName evidence="1">Uncharacterized protein</fullName>
    </submittedName>
</protein>
<evidence type="ECO:0000313" key="2">
    <source>
        <dbReference type="Proteomes" id="UP000026915"/>
    </source>
</evidence>
<proteinExistence type="predicted"/>
<evidence type="ECO:0000313" key="1">
    <source>
        <dbReference type="EMBL" id="EOY23529.1"/>
    </source>
</evidence>
<dbReference type="Gramene" id="EOY23529">
    <property type="protein sequence ID" value="EOY23529"/>
    <property type="gene ID" value="TCM_015397"/>
</dbReference>
<reference evidence="1 2" key="1">
    <citation type="journal article" date="2013" name="Genome Biol.">
        <title>The genome sequence of the most widely cultivated cacao type and its use to identify candidate genes regulating pod color.</title>
        <authorList>
            <person name="Motamayor J.C."/>
            <person name="Mockaitis K."/>
            <person name="Schmutz J."/>
            <person name="Haiminen N."/>
            <person name="Iii D.L."/>
            <person name="Cornejo O."/>
            <person name="Findley S.D."/>
            <person name="Zheng P."/>
            <person name="Utro F."/>
            <person name="Royaert S."/>
            <person name="Saski C."/>
            <person name="Jenkins J."/>
            <person name="Podicheti R."/>
            <person name="Zhao M."/>
            <person name="Scheffler B.E."/>
            <person name="Stack J.C."/>
            <person name="Feltus F.A."/>
            <person name="Mustiga G.M."/>
            <person name="Amores F."/>
            <person name="Phillips W."/>
            <person name="Marelli J.P."/>
            <person name="May G.D."/>
            <person name="Shapiro H."/>
            <person name="Ma J."/>
            <person name="Bustamante C.D."/>
            <person name="Schnell R.J."/>
            <person name="Main D."/>
            <person name="Gilbert D."/>
            <person name="Parida L."/>
            <person name="Kuhn D.N."/>
        </authorList>
    </citation>
    <scope>NUCLEOTIDE SEQUENCE [LARGE SCALE GENOMIC DNA]</scope>
    <source>
        <strain evidence="2">cv. Matina 1-6</strain>
    </source>
</reference>